<feature type="compositionally biased region" description="Acidic residues" evidence="4">
    <location>
        <begin position="316"/>
        <end position="325"/>
    </location>
</feature>
<feature type="region of interest" description="Disordered" evidence="4">
    <location>
        <begin position="520"/>
        <end position="554"/>
    </location>
</feature>
<feature type="compositionally biased region" description="Polar residues" evidence="4">
    <location>
        <begin position="381"/>
        <end position="391"/>
    </location>
</feature>
<evidence type="ECO:0000256" key="3">
    <source>
        <dbReference type="PROSITE-ProRule" id="PRU00176"/>
    </source>
</evidence>
<evidence type="ECO:0000313" key="7">
    <source>
        <dbReference type="Proteomes" id="UP000193648"/>
    </source>
</evidence>
<feature type="compositionally biased region" description="Basic and acidic residues" evidence="4">
    <location>
        <begin position="822"/>
        <end position="838"/>
    </location>
</feature>
<dbReference type="OrthoDB" id="308383at2759"/>
<evidence type="ECO:0000313" key="6">
    <source>
        <dbReference type="EMBL" id="ORZ11364.1"/>
    </source>
</evidence>
<feature type="compositionally biased region" description="Acidic residues" evidence="4">
    <location>
        <begin position="1057"/>
        <end position="1068"/>
    </location>
</feature>
<feature type="compositionally biased region" description="Basic residues" evidence="4">
    <location>
        <begin position="1001"/>
        <end position="1015"/>
    </location>
</feature>
<accession>A0A1Y2GK92</accession>
<dbReference type="InterPro" id="IPR012677">
    <property type="entry name" value="Nucleotide-bd_a/b_plait_sf"/>
</dbReference>
<dbReference type="CDD" id="cd00590">
    <property type="entry name" value="RRM_SF"/>
    <property type="match status" value="1"/>
</dbReference>
<dbReference type="InParanoid" id="A0A1Y2GK92"/>
<feature type="compositionally biased region" description="Polar residues" evidence="4">
    <location>
        <begin position="1016"/>
        <end position="1025"/>
    </location>
</feature>
<dbReference type="InterPro" id="IPR024636">
    <property type="entry name" value="SET_assoc"/>
</dbReference>
<feature type="compositionally biased region" description="Polar residues" evidence="4">
    <location>
        <begin position="1"/>
        <end position="11"/>
    </location>
</feature>
<comment type="caution">
    <text evidence="6">The sequence shown here is derived from an EMBL/GenBank/DDBJ whole genome shotgun (WGS) entry which is preliminary data.</text>
</comment>
<feature type="compositionally biased region" description="Basic and acidic residues" evidence="4">
    <location>
        <begin position="963"/>
        <end position="978"/>
    </location>
</feature>
<keyword evidence="7" id="KW-1185">Reference proteome</keyword>
<feature type="compositionally biased region" description="Low complexity" evidence="4">
    <location>
        <begin position="51"/>
        <end position="64"/>
    </location>
</feature>
<dbReference type="PROSITE" id="PS50102">
    <property type="entry name" value="RRM"/>
    <property type="match status" value="1"/>
</dbReference>
<name>A0A1Y2GK92_9FUNG</name>
<sequence length="1068" mass="118017">MSLLDSAQSLPSNNSSSTITDSTNPAHNDSTDSTTSADQDTASGSHQTPIPSVTSPSVSAPAPASASLLTESHVTSSISSSPGLLINSSASTSSTIVSSAVDAALSSIRPTIASLEDSSASLRTFRVLYDPFLDASKSKNTTVLCRYQDDLTEEDKKDPQDPRRTAANYSYLISKTRRAFKGTLAPVRLERDSNSVVHHGVLVSHLSFSTTTLDLEILFAGCGDILDILIERHPVTGVGLGFGRVVFAGPEAEAAVKKAVETLHGKQMDRGPLKVISDGSGSKFRKAKANVAARIEAAKAKAALAAESSHDRDIYTNDDDMEIDDASTPPPSNMLSPSSSLPSASSSTGSLPVSSSTTSNAPTPTTTIALPLTPSTTPSSKANQQQASGTTPKRVPIPLPPNPRTRVIPLPPKPVPKEDGEIEDGSNRTKTTLSNSTNSTPRVPLPTPRRDWEKTLDLGHSLSLENYRVPPKSREMDPYRASPVPPLLMSPGAIGRPERMKQGGIVPGFHPREDFYDRRGSYFDDMQFPPDRYERYPGRRRPSRSRSRSWSRSRSRERSSSPAWGLEAKLHGLGMRRGRGIHAEKRVPAAENDYSGWQKDLACLIISRDCLPFHRITVENMKQEFDKFGPERIERHGENWYIRFVSLEQARKCHVVLNEKPLLGQRITITLHVPGDDNLPPELLPRKVNAREPGHRRLSDTGRKPNLGGGVSRVKAPTKEESLVRWASDMIMKELFQVFLKDLGSRVIGPTIYDFLNPAIRKAKELERAHTQEQDKDLDSFKGPEGSQLQQDASVGMDEPASGKHISLKPSEQGSSRLSLDAPRHDPKLSIKDAHQLAHPEVLPKLPSFKKRTQTDPNAGHKPRMETDAKRSKKKKRSKDITGRRSRSQNRSHSRSRSSRSRSRSGSRIRYRSRSRSISRSPTPLRSRRNYKTHGRSRSSSRSNSRSRSRGRPSTRYVDSESETERHKSGNKKFERSRHYSSGARSASSQDEDRGPMNSRRLQKKGGKSSRHLSKKGNQMGNKKQPSLRDYLSSSDDGRRADDFLTEFHQRQPQGESSDDYMDEDLLP</sequence>
<keyword evidence="1" id="KW-0677">Repeat</keyword>
<dbReference type="RefSeq" id="XP_021879679.1">
    <property type="nucleotide sequence ID" value="XM_022019393.1"/>
</dbReference>
<organism evidence="6 7">
    <name type="scientific">Lobosporangium transversale</name>
    <dbReference type="NCBI Taxonomy" id="64571"/>
    <lineage>
        <taxon>Eukaryota</taxon>
        <taxon>Fungi</taxon>
        <taxon>Fungi incertae sedis</taxon>
        <taxon>Mucoromycota</taxon>
        <taxon>Mortierellomycotina</taxon>
        <taxon>Mortierellomycetes</taxon>
        <taxon>Mortierellales</taxon>
        <taxon>Mortierellaceae</taxon>
        <taxon>Lobosporangium</taxon>
    </lineage>
</organism>
<dbReference type="Pfam" id="PF11767">
    <property type="entry name" value="SET_assoc"/>
    <property type="match status" value="1"/>
</dbReference>
<feature type="compositionally biased region" description="Basic and acidic residues" evidence="4">
    <location>
        <begin position="767"/>
        <end position="782"/>
    </location>
</feature>
<keyword evidence="2 3" id="KW-0694">RNA-binding</keyword>
<feature type="compositionally biased region" description="Low complexity" evidence="4">
    <location>
        <begin position="12"/>
        <end position="24"/>
    </location>
</feature>
<dbReference type="PANTHER" id="PTHR23236">
    <property type="entry name" value="EUKARYOTIC TRANSLATION INITIATION FACTOR 4B/4H"/>
    <property type="match status" value="1"/>
</dbReference>
<dbReference type="SUPFAM" id="SSF54928">
    <property type="entry name" value="RNA-binding domain, RBD"/>
    <property type="match status" value="1"/>
</dbReference>
<feature type="compositionally biased region" description="Basic residues" evidence="4">
    <location>
        <begin position="871"/>
        <end position="917"/>
    </location>
</feature>
<dbReference type="Pfam" id="PF00076">
    <property type="entry name" value="RRM_1"/>
    <property type="match status" value="1"/>
</dbReference>
<feature type="compositionally biased region" description="Basic and acidic residues" evidence="4">
    <location>
        <begin position="691"/>
        <end position="703"/>
    </location>
</feature>
<reference evidence="6 7" key="1">
    <citation type="submission" date="2016-07" db="EMBL/GenBank/DDBJ databases">
        <title>Pervasive Adenine N6-methylation of Active Genes in Fungi.</title>
        <authorList>
            <consortium name="DOE Joint Genome Institute"/>
            <person name="Mondo S.J."/>
            <person name="Dannebaum R.O."/>
            <person name="Kuo R.C."/>
            <person name="Labutti K."/>
            <person name="Haridas S."/>
            <person name="Kuo A."/>
            <person name="Salamov A."/>
            <person name="Ahrendt S.R."/>
            <person name="Lipzen A."/>
            <person name="Sullivan W."/>
            <person name="Andreopoulos W.B."/>
            <person name="Clum A."/>
            <person name="Lindquist E."/>
            <person name="Daum C."/>
            <person name="Ramamoorthy G.K."/>
            <person name="Gryganskyi A."/>
            <person name="Culley D."/>
            <person name="Magnuson J.K."/>
            <person name="James T.Y."/>
            <person name="O'Malley M.A."/>
            <person name="Stajich J.E."/>
            <person name="Spatafora J.W."/>
            <person name="Visel A."/>
            <person name="Grigoriev I.V."/>
        </authorList>
    </citation>
    <scope>NUCLEOTIDE SEQUENCE [LARGE SCALE GENOMIC DNA]</scope>
    <source>
        <strain evidence="6 7">NRRL 3116</strain>
    </source>
</reference>
<evidence type="ECO:0000256" key="2">
    <source>
        <dbReference type="ARBA" id="ARBA00022884"/>
    </source>
</evidence>
<feature type="region of interest" description="Disordered" evidence="4">
    <location>
        <begin position="1"/>
        <end position="64"/>
    </location>
</feature>
<feature type="compositionally biased region" description="Low complexity" evidence="4">
    <location>
        <begin position="428"/>
        <end position="440"/>
    </location>
</feature>
<feature type="compositionally biased region" description="Basic and acidic residues" evidence="4">
    <location>
        <begin position="1036"/>
        <end position="1050"/>
    </location>
</feature>
<proteinExistence type="predicted"/>
<dbReference type="EMBL" id="MCFF01000028">
    <property type="protein sequence ID" value="ORZ11364.1"/>
    <property type="molecule type" value="Genomic_DNA"/>
</dbReference>
<dbReference type="GO" id="GO:0003723">
    <property type="term" value="F:RNA binding"/>
    <property type="evidence" value="ECO:0007669"/>
    <property type="project" value="UniProtKB-UniRule"/>
</dbReference>
<dbReference type="AlphaFoldDB" id="A0A1Y2GK92"/>
<feature type="compositionally biased region" description="Low complexity" evidence="4">
    <location>
        <begin position="31"/>
        <end position="43"/>
    </location>
</feature>
<dbReference type="PANTHER" id="PTHR23236:SF119">
    <property type="entry name" value="NUCLEAR RNA-BINDING PROTEIN SART-3"/>
    <property type="match status" value="1"/>
</dbReference>
<protein>
    <recommendedName>
        <fullName evidence="5">RRM domain-containing protein</fullName>
    </recommendedName>
</protein>
<dbReference type="SMART" id="SM00360">
    <property type="entry name" value="RRM"/>
    <property type="match status" value="1"/>
</dbReference>
<dbReference type="InterPro" id="IPR000504">
    <property type="entry name" value="RRM_dom"/>
</dbReference>
<feature type="region of interest" description="Disordered" evidence="4">
    <location>
        <begin position="691"/>
        <end position="714"/>
    </location>
</feature>
<evidence type="ECO:0000256" key="1">
    <source>
        <dbReference type="ARBA" id="ARBA00022737"/>
    </source>
</evidence>
<evidence type="ECO:0000259" key="5">
    <source>
        <dbReference type="PROSITE" id="PS50102"/>
    </source>
</evidence>
<gene>
    <name evidence="6" type="ORF">BCR41DRAFT_112286</name>
</gene>
<feature type="region of interest" description="Disordered" evidence="4">
    <location>
        <begin position="306"/>
        <end position="450"/>
    </location>
</feature>
<dbReference type="GeneID" id="33561238"/>
<dbReference type="Gene3D" id="3.30.70.330">
    <property type="match status" value="1"/>
</dbReference>
<feature type="compositionally biased region" description="Pro residues" evidence="4">
    <location>
        <begin position="395"/>
        <end position="414"/>
    </location>
</feature>
<feature type="compositionally biased region" description="Basic residues" evidence="4">
    <location>
        <begin position="926"/>
        <end position="953"/>
    </location>
</feature>
<feature type="compositionally biased region" description="Low complexity" evidence="4">
    <location>
        <begin position="333"/>
        <end position="380"/>
    </location>
</feature>
<feature type="compositionally biased region" description="Basic residues" evidence="4">
    <location>
        <begin position="538"/>
        <end position="553"/>
    </location>
</feature>
<dbReference type="InterPro" id="IPR035979">
    <property type="entry name" value="RBD_domain_sf"/>
</dbReference>
<dbReference type="Proteomes" id="UP000193648">
    <property type="component" value="Unassembled WGS sequence"/>
</dbReference>
<feature type="domain" description="RRM" evidence="5">
    <location>
        <begin position="199"/>
        <end position="275"/>
    </location>
</feature>
<dbReference type="STRING" id="64571.A0A1Y2GK92"/>
<evidence type="ECO:0000256" key="4">
    <source>
        <dbReference type="SAM" id="MobiDB-lite"/>
    </source>
</evidence>
<feature type="region of interest" description="Disordered" evidence="4">
    <location>
        <begin position="767"/>
        <end position="1068"/>
    </location>
</feature>